<dbReference type="EMBL" id="BK015724">
    <property type="protein sequence ID" value="DAE22034.1"/>
    <property type="molecule type" value="Genomic_DNA"/>
</dbReference>
<sequence>MTMSKVLKELNRMIADMWVAGKGGRITLDNPYSAHEYIWVYSRGYPVYAYSKYRYKRLVAAIKGAGWNTRHAQAMAAGLRKQPIHMKALDATNDLRTVFYLDGKGRSHYVQTEAGMNTPAVMLYLAYRRYSNRLNRQIAGLRQRAE</sequence>
<proteinExistence type="predicted"/>
<accession>A0A8S5QSV5</accession>
<reference evidence="1" key="1">
    <citation type="journal article" date="2021" name="Proc. Natl. Acad. Sci. U.S.A.">
        <title>A Catalog of Tens of Thousands of Viruses from Human Metagenomes Reveals Hidden Associations with Chronic Diseases.</title>
        <authorList>
            <person name="Tisza M.J."/>
            <person name="Buck C.B."/>
        </authorList>
    </citation>
    <scope>NUCLEOTIDE SEQUENCE</scope>
    <source>
        <strain evidence="1">CtRnx2</strain>
    </source>
</reference>
<evidence type="ECO:0000313" key="1">
    <source>
        <dbReference type="EMBL" id="DAE22034.1"/>
    </source>
</evidence>
<protein>
    <submittedName>
        <fullName evidence="1">Uncharacterized protein</fullName>
    </submittedName>
</protein>
<name>A0A8S5QSV5_9CAUD</name>
<organism evidence="1">
    <name type="scientific">Podoviridae sp. ctRnx2</name>
    <dbReference type="NCBI Taxonomy" id="2826555"/>
    <lineage>
        <taxon>Viruses</taxon>
        <taxon>Duplodnaviria</taxon>
        <taxon>Heunggongvirae</taxon>
        <taxon>Uroviricota</taxon>
        <taxon>Caudoviricetes</taxon>
    </lineage>
</organism>